<keyword evidence="2 5" id="KW-0808">Transferase</keyword>
<dbReference type="InterPro" id="IPR028098">
    <property type="entry name" value="Glyco_trans_4-like_N"/>
</dbReference>
<protein>
    <submittedName>
        <fullName evidence="5">Glycosyltransferase involved in cell wall biosynthesis</fullName>
    </submittedName>
</protein>
<feature type="domain" description="Glycosyl transferase family 1" evidence="3">
    <location>
        <begin position="190"/>
        <end position="327"/>
    </location>
</feature>
<name>A0A318HBB9_9BURK</name>
<dbReference type="Gene3D" id="3.40.50.2000">
    <property type="entry name" value="Glycogen Phosphorylase B"/>
    <property type="match status" value="2"/>
</dbReference>
<keyword evidence="1" id="KW-0328">Glycosyltransferase</keyword>
<dbReference type="InterPro" id="IPR001296">
    <property type="entry name" value="Glyco_trans_1"/>
</dbReference>
<dbReference type="PANTHER" id="PTHR12526">
    <property type="entry name" value="GLYCOSYLTRANSFERASE"/>
    <property type="match status" value="1"/>
</dbReference>
<dbReference type="RefSeq" id="WP_110400616.1">
    <property type="nucleotide sequence ID" value="NZ_QJJS01000007.1"/>
</dbReference>
<evidence type="ECO:0000313" key="6">
    <source>
        <dbReference type="Proteomes" id="UP000247811"/>
    </source>
</evidence>
<accession>A0A318HBB9</accession>
<dbReference type="Pfam" id="PF13439">
    <property type="entry name" value="Glyco_transf_4"/>
    <property type="match status" value="1"/>
</dbReference>
<dbReference type="SUPFAM" id="SSF53756">
    <property type="entry name" value="UDP-Glycosyltransferase/glycogen phosphorylase"/>
    <property type="match status" value="1"/>
</dbReference>
<dbReference type="GO" id="GO:0016757">
    <property type="term" value="F:glycosyltransferase activity"/>
    <property type="evidence" value="ECO:0007669"/>
    <property type="project" value="UniProtKB-KW"/>
</dbReference>
<dbReference type="AlphaFoldDB" id="A0A318HBB9"/>
<evidence type="ECO:0000256" key="2">
    <source>
        <dbReference type="ARBA" id="ARBA00022679"/>
    </source>
</evidence>
<keyword evidence="6" id="KW-1185">Reference proteome</keyword>
<dbReference type="EMBL" id="QJJS01000007">
    <property type="protein sequence ID" value="PXW96197.1"/>
    <property type="molecule type" value="Genomic_DNA"/>
</dbReference>
<evidence type="ECO:0000313" key="5">
    <source>
        <dbReference type="EMBL" id="PXW96197.1"/>
    </source>
</evidence>
<dbReference type="Pfam" id="PF00534">
    <property type="entry name" value="Glycos_transf_1"/>
    <property type="match status" value="1"/>
</dbReference>
<evidence type="ECO:0000256" key="1">
    <source>
        <dbReference type="ARBA" id="ARBA00022676"/>
    </source>
</evidence>
<reference evidence="5 6" key="1">
    <citation type="submission" date="2018-05" db="EMBL/GenBank/DDBJ databases">
        <title>Genomic Encyclopedia of Type Strains, Phase IV (KMG-IV): sequencing the most valuable type-strain genomes for metagenomic binning, comparative biology and taxonomic classification.</title>
        <authorList>
            <person name="Goeker M."/>
        </authorList>
    </citation>
    <scope>NUCLEOTIDE SEQUENCE [LARGE SCALE GENOMIC DNA]</scope>
    <source>
        <strain evidence="5 6">DSM 566</strain>
    </source>
</reference>
<feature type="domain" description="Glycosyltransferase subfamily 4-like N-terminal" evidence="4">
    <location>
        <begin position="17"/>
        <end position="177"/>
    </location>
</feature>
<dbReference type="Proteomes" id="UP000247811">
    <property type="component" value="Unassembled WGS sequence"/>
</dbReference>
<evidence type="ECO:0000259" key="3">
    <source>
        <dbReference type="Pfam" id="PF00534"/>
    </source>
</evidence>
<evidence type="ECO:0000259" key="4">
    <source>
        <dbReference type="Pfam" id="PF13439"/>
    </source>
</evidence>
<sequence length="381" mass="42822">MRILHLDPDDMDNPLAGGGPVRTYEICRRLARRHEITVLTPTFPGSTPSKERDGIHYLRLGRKVGEHGSSHHLTFLASLPRAVRQHDYDLLVEDFMPPASATWTPLFRRRSAALVGSVQWFSARSYTRQLKLPFHWGETHGVRLYPALVALTESMRRYLRSRHPGVHCEVIGNGVDDALFETPPGPGRGLLFLGRLELHAKGIDLLLQAYAGLAEHEREPLTLAGTIQEPQALQALIERFGLGRWVRVTGAFDAARRLRLLQDCRALVMPSRQETFGMTLSEANAAARIAVLWDREPMNEVASPQSLRAPAFEVAAYTQALREVLAMGDDELLARGLGSRAFARRYCWDEAAAAQERFYLEAHDRQVMQRRRTTGSVHAGR</sequence>
<comment type="caution">
    <text evidence="5">The sequence shown here is derived from an EMBL/GenBank/DDBJ whole genome shotgun (WGS) entry which is preliminary data.</text>
</comment>
<gene>
    <name evidence="5" type="ORF">C7444_107103</name>
</gene>
<dbReference type="CDD" id="cd03801">
    <property type="entry name" value="GT4_PimA-like"/>
    <property type="match status" value="1"/>
</dbReference>
<dbReference type="OrthoDB" id="484631at2"/>
<proteinExistence type="predicted"/>
<organism evidence="5 6">
    <name type="scientific">Sphaerotilus hippei</name>
    <dbReference type="NCBI Taxonomy" id="744406"/>
    <lineage>
        <taxon>Bacteria</taxon>
        <taxon>Pseudomonadati</taxon>
        <taxon>Pseudomonadota</taxon>
        <taxon>Betaproteobacteria</taxon>
        <taxon>Burkholderiales</taxon>
        <taxon>Sphaerotilaceae</taxon>
        <taxon>Sphaerotilus</taxon>
    </lineage>
</organism>
<dbReference type="PANTHER" id="PTHR12526:SF510">
    <property type="entry name" value="D-INOSITOL 3-PHOSPHATE GLYCOSYLTRANSFERASE"/>
    <property type="match status" value="1"/>
</dbReference>